<dbReference type="EMBL" id="CAWYQH010000079">
    <property type="protein sequence ID" value="CAK8681074.1"/>
    <property type="molecule type" value="Genomic_DNA"/>
</dbReference>
<dbReference type="SMART" id="SM00233">
    <property type="entry name" value="PH"/>
    <property type="match status" value="2"/>
</dbReference>
<organism evidence="3 4">
    <name type="scientific">Clavelina lepadiformis</name>
    <name type="common">Light-bulb sea squirt</name>
    <name type="synonym">Ascidia lepadiformis</name>
    <dbReference type="NCBI Taxonomy" id="159417"/>
    <lineage>
        <taxon>Eukaryota</taxon>
        <taxon>Metazoa</taxon>
        <taxon>Chordata</taxon>
        <taxon>Tunicata</taxon>
        <taxon>Ascidiacea</taxon>
        <taxon>Aplousobranchia</taxon>
        <taxon>Clavelinidae</taxon>
        <taxon>Clavelina</taxon>
    </lineage>
</organism>
<feature type="region of interest" description="Disordered" evidence="1">
    <location>
        <begin position="438"/>
        <end position="469"/>
    </location>
</feature>
<sequence length="526" mass="59860">MPSTDSENRTCGYLAIDEEDRRKKFQRRYFILDKSKGLLEWFTDKPTNMTDSSQPCGMLNLDYITIVDEARRMKKNYCFVINTPFRPYYMQARNDDEMNEWIKILNDAGKITVPPEAIHPQVPAIEESECADIQDSSSFSGEGIVDVGETATYRTEIIGNVVIKRKLNEPKELEEIPVSPSFNSTGSDMFPYQQVDNISLQMASMGVIDDTDVVKRGWAVKQGHVRKNWKRRYFILKNDGFTYYKSEHDKEPLRTIPISEILTARADDGEASKLRDNLLLIATTDKIYYMQADSPDDMTSWIDAFNTAIKANRHLGKTNQVADREGFSLGRSFDKLDEAHIGGHRPLSHFEKRTSSHSIGLQGSSQDSIGYNTCSNDSLDNILESPSLKISEKKKAKAHRRADSEVTFLTTHTVESMTSNIRLGKQLYDPATYHRENVQSRHETQVLNQRSSSVELSQSSPSSSRLPSANYVASHLDPKVDLRSAVKPSSVKKKKNSGIMFSLNTMLNRKQDRIKKEKTYYATQRK</sequence>
<dbReference type="PANTHER" id="PTHR14336">
    <property type="entry name" value="TANDEM PH DOMAIN CONTAINING PROTEIN"/>
    <property type="match status" value="1"/>
</dbReference>
<evidence type="ECO:0000313" key="4">
    <source>
        <dbReference type="Proteomes" id="UP001642483"/>
    </source>
</evidence>
<feature type="compositionally biased region" description="Low complexity" evidence="1">
    <location>
        <begin position="449"/>
        <end position="468"/>
    </location>
</feature>
<dbReference type="Gene3D" id="2.30.29.30">
    <property type="entry name" value="Pleckstrin-homology domain (PH domain)/Phosphotyrosine-binding domain (PTB)"/>
    <property type="match status" value="2"/>
</dbReference>
<gene>
    <name evidence="3" type="ORF">CVLEPA_LOCUS11312</name>
</gene>
<feature type="domain" description="PH" evidence="2">
    <location>
        <begin position="7"/>
        <end position="110"/>
    </location>
</feature>
<dbReference type="SUPFAM" id="SSF50729">
    <property type="entry name" value="PH domain-like"/>
    <property type="match status" value="2"/>
</dbReference>
<dbReference type="Pfam" id="PF00169">
    <property type="entry name" value="PH"/>
    <property type="match status" value="2"/>
</dbReference>
<evidence type="ECO:0000256" key="1">
    <source>
        <dbReference type="SAM" id="MobiDB-lite"/>
    </source>
</evidence>
<evidence type="ECO:0000259" key="2">
    <source>
        <dbReference type="PROSITE" id="PS50003"/>
    </source>
</evidence>
<dbReference type="Proteomes" id="UP001642483">
    <property type="component" value="Unassembled WGS sequence"/>
</dbReference>
<keyword evidence="4" id="KW-1185">Reference proteome</keyword>
<dbReference type="PANTHER" id="PTHR14336:SF8">
    <property type="entry name" value="PROTEIN OPY1"/>
    <property type="match status" value="1"/>
</dbReference>
<dbReference type="InterPro" id="IPR001849">
    <property type="entry name" value="PH_domain"/>
</dbReference>
<evidence type="ECO:0000313" key="3">
    <source>
        <dbReference type="EMBL" id="CAK8681074.1"/>
    </source>
</evidence>
<protein>
    <recommendedName>
        <fullName evidence="2">PH domain-containing protein</fullName>
    </recommendedName>
</protein>
<feature type="region of interest" description="Disordered" evidence="1">
    <location>
        <begin position="345"/>
        <end position="367"/>
    </location>
</feature>
<comment type="caution">
    <text evidence="3">The sequence shown here is derived from an EMBL/GenBank/DDBJ whole genome shotgun (WGS) entry which is preliminary data.</text>
</comment>
<proteinExistence type="predicted"/>
<dbReference type="InterPro" id="IPR051707">
    <property type="entry name" value="PI-Interact_SigTrans_Reg"/>
</dbReference>
<accession>A0ABP0FN46</accession>
<name>A0ABP0FN46_CLALP</name>
<dbReference type="PROSITE" id="PS50003">
    <property type="entry name" value="PH_DOMAIN"/>
    <property type="match status" value="2"/>
</dbReference>
<feature type="domain" description="PH" evidence="2">
    <location>
        <begin position="212"/>
        <end position="310"/>
    </location>
</feature>
<feature type="compositionally biased region" description="Polar residues" evidence="1">
    <location>
        <begin position="356"/>
        <end position="367"/>
    </location>
</feature>
<dbReference type="InterPro" id="IPR011993">
    <property type="entry name" value="PH-like_dom_sf"/>
</dbReference>
<reference evidence="3 4" key="1">
    <citation type="submission" date="2024-02" db="EMBL/GenBank/DDBJ databases">
        <authorList>
            <person name="Daric V."/>
            <person name="Darras S."/>
        </authorList>
    </citation>
    <scope>NUCLEOTIDE SEQUENCE [LARGE SCALE GENOMIC DNA]</scope>
</reference>